<dbReference type="Pfam" id="PF05057">
    <property type="entry name" value="DUF676"/>
    <property type="match status" value="1"/>
</dbReference>
<evidence type="ECO:0000313" key="4">
    <source>
        <dbReference type="Proteomes" id="UP000006591"/>
    </source>
</evidence>
<evidence type="ECO:0000256" key="1">
    <source>
        <dbReference type="ARBA" id="ARBA00007949"/>
    </source>
</evidence>
<organism evidence="3">
    <name type="scientific">Oryza nivara</name>
    <name type="common">Indian wild rice</name>
    <name type="synonym">Oryza sativa f. spontanea</name>
    <dbReference type="NCBI Taxonomy" id="4536"/>
    <lineage>
        <taxon>Eukaryota</taxon>
        <taxon>Viridiplantae</taxon>
        <taxon>Streptophyta</taxon>
        <taxon>Embryophyta</taxon>
        <taxon>Tracheophyta</taxon>
        <taxon>Spermatophyta</taxon>
        <taxon>Magnoliopsida</taxon>
        <taxon>Liliopsida</taxon>
        <taxon>Poales</taxon>
        <taxon>Poaceae</taxon>
        <taxon>BOP clade</taxon>
        <taxon>Oryzoideae</taxon>
        <taxon>Oryzeae</taxon>
        <taxon>Oryzinae</taxon>
        <taxon>Oryza</taxon>
    </lineage>
</organism>
<dbReference type="eggNOG" id="KOG2205">
    <property type="taxonomic scope" value="Eukaryota"/>
</dbReference>
<dbReference type="InterPro" id="IPR022122">
    <property type="entry name" value="DUF3657"/>
</dbReference>
<evidence type="ECO:0000313" key="3">
    <source>
        <dbReference type="EnsemblPlants" id="ONIVA12G03630.2"/>
    </source>
</evidence>
<dbReference type="Gene3D" id="3.40.50.1820">
    <property type="entry name" value="alpha/beta hydrolase"/>
    <property type="match status" value="1"/>
</dbReference>
<keyword evidence="4" id="KW-1185">Reference proteome</keyword>
<accession>A0A0E0J757</accession>
<dbReference type="OMA" id="IWALDRK"/>
<dbReference type="InterPro" id="IPR007751">
    <property type="entry name" value="DUF676_lipase-like"/>
</dbReference>
<dbReference type="HOGENOM" id="CLU_012750_0_0_1"/>
<dbReference type="PANTHER" id="PTHR12482:SF5">
    <property type="entry name" value="DUF676 DOMAIN-CONTAINING PROTEIN"/>
    <property type="match status" value="1"/>
</dbReference>
<dbReference type="EnsemblPlants" id="ONIVA12G03630.2">
    <property type="protein sequence ID" value="ONIVA12G03630.2"/>
    <property type="gene ID" value="ONIVA12G03630"/>
</dbReference>
<dbReference type="Proteomes" id="UP000006591">
    <property type="component" value="Chromosome 12"/>
</dbReference>
<dbReference type="SUPFAM" id="SSF53474">
    <property type="entry name" value="alpha/beta-Hydrolases"/>
    <property type="match status" value="1"/>
</dbReference>
<protein>
    <recommendedName>
        <fullName evidence="2">DUF676 domain-containing protein</fullName>
    </recommendedName>
</protein>
<dbReference type="AlphaFoldDB" id="A0A0E0J757"/>
<evidence type="ECO:0000259" key="2">
    <source>
        <dbReference type="Pfam" id="PF05057"/>
    </source>
</evidence>
<comment type="similarity">
    <text evidence="1">Belongs to the FAM135 family.</text>
</comment>
<reference evidence="3" key="1">
    <citation type="submission" date="2015-04" db="UniProtKB">
        <authorList>
            <consortium name="EnsemblPlants"/>
        </authorList>
    </citation>
    <scope>IDENTIFICATION</scope>
    <source>
        <strain evidence="3">SL10</strain>
    </source>
</reference>
<reference evidence="3" key="2">
    <citation type="submission" date="2018-04" db="EMBL/GenBank/DDBJ databases">
        <title>OnivRS2 (Oryza nivara Reference Sequence Version 2).</title>
        <authorList>
            <person name="Zhang J."/>
            <person name="Kudrna D."/>
            <person name="Lee S."/>
            <person name="Talag J."/>
            <person name="Rajasekar S."/>
            <person name="Welchert J."/>
            <person name="Hsing Y.-I."/>
            <person name="Wing R.A."/>
        </authorList>
    </citation>
    <scope>NUCLEOTIDE SEQUENCE [LARGE SCALE GENOMIC DNA]</scope>
    <source>
        <strain evidence="3">SL10</strain>
    </source>
</reference>
<name>A0A0E0J757_ORYNI</name>
<feature type="domain" description="DUF676" evidence="2">
    <location>
        <begin position="536"/>
        <end position="736"/>
    </location>
</feature>
<dbReference type="Gramene" id="ONIVA12G03630.2">
    <property type="protein sequence ID" value="ONIVA12G03630.2"/>
    <property type="gene ID" value="ONIVA12G03630"/>
</dbReference>
<dbReference type="InterPro" id="IPR029058">
    <property type="entry name" value="AB_hydrolase_fold"/>
</dbReference>
<sequence>MFGRMRCLVGGGVEDSPRGAVRRVSPALRRVHNANASAAAAAGAEGKSGLPFRSPDVMETVHEVAIYIHRFHNLDLFQQGWYQMKISATWEEGGSKTPASPARVVQYEASDVGADDALGIWKIDDADNSFYTQPFRIKYARQDIYLSVMVSFNIFNSEEEGPAASSVILKFELIYAPTLENGSDIQASSATSSAAVHEFRVPRRALLGSHSYCPVHFDAFHSVLVDLTLHIVYLKAGATKSSLKIPDQGLGPTSHHIVKALLTSREMLLEELKKISDAIGKTVEDLDVADLSLGKYEAVQPAKSGLPNSNKVFPATTKGVGHLAGILHDFLEKPNSAVDGANDAMLYTLPKEELLELFLTVSSQLSLLWNAFLKFHRINKTKILDYLRDIWALDRKSEWSIWTVHSKIEIPHRYLRSTDDESSHRHSLLRVSGSRKFHDDPVQNSASRAELHRKSIAQMKINTLSIQDMQIYADPSRVPVVLIEQHVMVVPQHGSSKDLATNSSEQKDTIVLPKLQGDSLALKSSAGKKGRILRAVIFVHGFQAIRVKLIMVYKKQGHHLDLRLVRNQWLLLDPGAECLMSEANEDKTSGDFKEMGGRLAGEVVAFLKKKVDKLAKYGGCKELKLSFVGHSIGNVIIRTALAEPALQPYLKNLYTYMSISGPHLGYWYSSNSLFNSGLWLLKKLKGAQCIHQLTFSDDQDPQNTFFYKLCKLKTLENFKNIILLSSPQDGYVPYHSARIELCPAASSDNSRKGQVFTEMLNNCLDQMRAPTSETRIFIRCDVNFDQSAQGRNLNTMIGRAAHIEFLETDIYAKFIMWSFPELFR</sequence>
<dbReference type="InterPro" id="IPR044294">
    <property type="entry name" value="Lipase-like"/>
</dbReference>
<dbReference type="STRING" id="4536.A0A0E0J757"/>
<proteinExistence type="inferred from homology"/>
<dbReference type="Pfam" id="PF12394">
    <property type="entry name" value="DUF3657"/>
    <property type="match status" value="1"/>
</dbReference>
<dbReference type="FunFam" id="3.40.50.1820:FF:000102">
    <property type="entry name" value="Putative serine esterase family protein"/>
    <property type="match status" value="1"/>
</dbReference>
<dbReference type="PANTHER" id="PTHR12482">
    <property type="entry name" value="LIPASE ROG1-RELATED-RELATED"/>
    <property type="match status" value="1"/>
</dbReference>